<protein>
    <recommendedName>
        <fullName evidence="1">Peptidase M20 domain-containing protein 2</fullName>
    </recommendedName>
</protein>
<gene>
    <name evidence="3" type="ORF">U27_00002</name>
</gene>
<dbReference type="GO" id="GO:0071713">
    <property type="term" value="F:para-aminobenzoyl-glutamate hydrolase activity"/>
    <property type="evidence" value="ECO:0007669"/>
    <property type="project" value="TreeGrafter"/>
</dbReference>
<evidence type="ECO:0000313" key="3">
    <source>
        <dbReference type="EMBL" id="GAK60111.1"/>
    </source>
</evidence>
<dbReference type="InterPro" id="IPR017439">
    <property type="entry name" value="Amidohydrolase"/>
</dbReference>
<dbReference type="SUPFAM" id="SSF53187">
    <property type="entry name" value="Zn-dependent exopeptidases"/>
    <property type="match status" value="1"/>
</dbReference>
<evidence type="ECO:0000256" key="1">
    <source>
        <dbReference type="PIRNR" id="PIRNR037226"/>
    </source>
</evidence>
<dbReference type="GO" id="GO:0005737">
    <property type="term" value="C:cytoplasm"/>
    <property type="evidence" value="ECO:0007669"/>
    <property type="project" value="TreeGrafter"/>
</dbReference>
<dbReference type="SUPFAM" id="SSF55031">
    <property type="entry name" value="Bacterial exopeptidase dimerisation domain"/>
    <property type="match status" value="1"/>
</dbReference>
<dbReference type="GO" id="GO:0046657">
    <property type="term" value="P:folic acid catabolic process"/>
    <property type="evidence" value="ECO:0007669"/>
    <property type="project" value="TreeGrafter"/>
</dbReference>
<dbReference type="Pfam" id="PF07687">
    <property type="entry name" value="M20_dimer"/>
    <property type="match status" value="1"/>
</dbReference>
<organism evidence="3 4">
    <name type="scientific">Vecturithrix granuli</name>
    <dbReference type="NCBI Taxonomy" id="1499967"/>
    <lineage>
        <taxon>Bacteria</taxon>
        <taxon>Candidatus Moduliflexota</taxon>
        <taxon>Candidatus Vecturitrichia</taxon>
        <taxon>Candidatus Vecturitrichales</taxon>
        <taxon>Candidatus Vecturitrichaceae</taxon>
        <taxon>Candidatus Vecturithrix</taxon>
    </lineage>
</organism>
<comment type="similarity">
    <text evidence="1">Belongs to the peptidase M20A family.</text>
</comment>
<proteinExistence type="inferred from homology"/>
<dbReference type="Proteomes" id="UP000030661">
    <property type="component" value="Unassembled WGS sequence"/>
</dbReference>
<dbReference type="STRING" id="1499967.U27_00002"/>
<dbReference type="NCBIfam" id="TIGR01891">
    <property type="entry name" value="amidohydrolases"/>
    <property type="match status" value="1"/>
</dbReference>
<evidence type="ECO:0000313" key="4">
    <source>
        <dbReference type="Proteomes" id="UP000030661"/>
    </source>
</evidence>
<dbReference type="GO" id="GO:0016805">
    <property type="term" value="F:dipeptidase activity"/>
    <property type="evidence" value="ECO:0007669"/>
    <property type="project" value="InterPro"/>
</dbReference>
<dbReference type="AlphaFoldDB" id="A0A081C6A6"/>
<dbReference type="Gene3D" id="3.30.70.360">
    <property type="match status" value="1"/>
</dbReference>
<dbReference type="EMBL" id="DF820472">
    <property type="protein sequence ID" value="GAK60111.1"/>
    <property type="molecule type" value="Genomic_DNA"/>
</dbReference>
<dbReference type="InterPro" id="IPR002933">
    <property type="entry name" value="Peptidase_M20"/>
</dbReference>
<evidence type="ECO:0000259" key="2">
    <source>
        <dbReference type="Pfam" id="PF07687"/>
    </source>
</evidence>
<dbReference type="PANTHER" id="PTHR30575">
    <property type="entry name" value="PEPTIDASE M20"/>
    <property type="match status" value="1"/>
</dbReference>
<dbReference type="HOGENOM" id="CLU_031812_1_0_0"/>
<accession>A0A081C6A6</accession>
<dbReference type="FunFam" id="3.30.70.360:FF:000004">
    <property type="entry name" value="Peptidase M20 domain-containing protein 2"/>
    <property type="match status" value="1"/>
</dbReference>
<dbReference type="PANTHER" id="PTHR30575:SF0">
    <property type="entry name" value="XAA-ARG DIPEPTIDASE"/>
    <property type="match status" value="1"/>
</dbReference>
<dbReference type="Gene3D" id="3.40.630.10">
    <property type="entry name" value="Zn peptidases"/>
    <property type="match status" value="1"/>
</dbReference>
<keyword evidence="4" id="KW-1185">Reference proteome</keyword>
<sequence length="423" mass="44656">MVCLSVVLLASGIGVFPAWGSSEEVIVAVDEAAANCKNIAQQIFEFKEPGREEFKSSQLLMEELRKLGYTVTGDLPVPADLVEGGISKTAFKAELQGKGDGPTITIMLEYDALSNGHSCGHNLISGSGMLAASALAKLMPNLPGKVMVIGTPDEERGSLGGGKVALLEGGHFEGSDIVLITHPGDEWSLDQRILAMKRAMFTFHGKAAHAAAAPEKGISAMDAVILTFNCSDMLREHVRQDVRIHGIVVKGGDKVNVVPELAQTEFAVRALDTSTMENAYERVVKCAQAGALGTGATLEFTPPRTVLKAPIEVPEFLTFVADAMKSVGVSEEEMGGKESFGSSDLGNVGNAFPTVNLSFKIAPKGTAGHSDEFREAAASEEGWKATILAGKVVALSAYELLTHPEKVASIKAKFDEVKAAEGK</sequence>
<name>A0A081C6A6_VECG1</name>
<dbReference type="InterPro" id="IPR011650">
    <property type="entry name" value="Peptidase_M20_dimer"/>
</dbReference>
<dbReference type="Pfam" id="PF01546">
    <property type="entry name" value="Peptidase_M20"/>
    <property type="match status" value="1"/>
</dbReference>
<dbReference type="InterPro" id="IPR017144">
    <property type="entry name" value="Xaa-Arg_dipeptidase"/>
</dbReference>
<feature type="domain" description="Peptidase M20 dimerisation" evidence="2">
    <location>
        <begin position="199"/>
        <end position="289"/>
    </location>
</feature>
<dbReference type="PIRSF" id="PIRSF037226">
    <property type="entry name" value="Amidohydrolase_ACY1L2_prd"/>
    <property type="match status" value="1"/>
</dbReference>
<dbReference type="InterPro" id="IPR052030">
    <property type="entry name" value="Peptidase_M20/M20A_hydrolases"/>
</dbReference>
<dbReference type="InterPro" id="IPR036264">
    <property type="entry name" value="Bact_exopeptidase_dim_dom"/>
</dbReference>
<reference evidence="3 4" key="1">
    <citation type="journal article" date="2015" name="PeerJ">
        <title>First genomic representation of candidate bacterial phylum KSB3 points to enhanced environmental sensing as a trigger of wastewater bulking.</title>
        <authorList>
            <person name="Sekiguchi Y."/>
            <person name="Ohashi A."/>
            <person name="Parks D.H."/>
            <person name="Yamauchi T."/>
            <person name="Tyson G.W."/>
            <person name="Hugenholtz P."/>
        </authorList>
    </citation>
    <scope>NUCLEOTIDE SEQUENCE [LARGE SCALE GENOMIC DNA]</scope>
</reference>
<dbReference type="eggNOG" id="COG1473">
    <property type="taxonomic scope" value="Bacteria"/>
</dbReference>